<dbReference type="PANTHER" id="PTHR34583:SF3">
    <property type="entry name" value="MULTISUBUNIT SODIUM_HYDROGEN ANTIPORTER, MNHC SUBUNIT"/>
    <property type="match status" value="1"/>
</dbReference>
<reference evidence="7" key="1">
    <citation type="submission" date="2013-06" db="EMBL/GenBank/DDBJ databases">
        <title>Complete Genome Sequence of Hyperthermophilic Palaeococcus pacificus DY20341T, Isolated from a Deep-Sea Hydrothermal Sediments.</title>
        <authorList>
            <person name="Zeng X."/>
            <person name="Shao Z."/>
        </authorList>
    </citation>
    <scope>NUCLEOTIDE SEQUENCE [LARGE SCALE GENOMIC DNA]</scope>
    <source>
        <strain evidence="7">DY20341</strain>
    </source>
</reference>
<dbReference type="GO" id="GO:0016020">
    <property type="term" value="C:membrane"/>
    <property type="evidence" value="ECO:0007669"/>
    <property type="project" value="UniProtKB-SubCell"/>
</dbReference>
<comment type="subcellular location">
    <subcellularLocation>
        <location evidence="1">Membrane</location>
        <topology evidence="1">Multi-pass membrane protein</topology>
    </subcellularLocation>
</comment>
<dbReference type="Pfam" id="PF00420">
    <property type="entry name" value="Oxidored_q2"/>
    <property type="match status" value="1"/>
</dbReference>
<dbReference type="HOGENOM" id="CLU_082058_2_3_2"/>
<dbReference type="InterPro" id="IPR039428">
    <property type="entry name" value="NUOK/Mnh_C1-like"/>
</dbReference>
<evidence type="ECO:0000256" key="1">
    <source>
        <dbReference type="ARBA" id="ARBA00004141"/>
    </source>
</evidence>
<evidence type="ECO:0000256" key="2">
    <source>
        <dbReference type="ARBA" id="ARBA00022692"/>
    </source>
</evidence>
<evidence type="ECO:0000256" key="3">
    <source>
        <dbReference type="ARBA" id="ARBA00022989"/>
    </source>
</evidence>
<sequence length="97" mass="10447">MINVETAGIVIMLIGLYGLITKENLIKQVLAINIVSTGLVLFFVGTGYVEGGEIPILPKEKVVDPLPSTLMLTTLVVDVAITSLALALIMRIRRETP</sequence>
<protein>
    <submittedName>
        <fullName evidence="6">Cation:proton antiporter</fullName>
    </submittedName>
</protein>
<dbReference type="NCBIfam" id="NF005623">
    <property type="entry name" value="PRK07375.2-2"/>
    <property type="match status" value="1"/>
</dbReference>
<dbReference type="GeneID" id="24841557"/>
<evidence type="ECO:0000313" key="6">
    <source>
        <dbReference type="EMBL" id="AIF68857.1"/>
    </source>
</evidence>
<feature type="transmembrane region" description="Helical" evidence="5">
    <location>
        <begin position="69"/>
        <end position="89"/>
    </location>
</feature>
<dbReference type="OrthoDB" id="18006at2157"/>
<keyword evidence="7" id="KW-1185">Reference proteome</keyword>
<feature type="transmembrane region" description="Helical" evidence="5">
    <location>
        <begin position="6"/>
        <end position="22"/>
    </location>
</feature>
<dbReference type="InterPro" id="IPR050601">
    <property type="entry name" value="CPA3_antiporter_subunitC"/>
</dbReference>
<gene>
    <name evidence="6" type="ORF">PAP_02125</name>
</gene>
<keyword evidence="3 5" id="KW-1133">Transmembrane helix</keyword>
<keyword evidence="4 5" id="KW-0472">Membrane</keyword>
<dbReference type="AlphaFoldDB" id="A0A075LSC5"/>
<dbReference type="RefSeq" id="WP_048164453.1">
    <property type="nucleotide sequence ID" value="NZ_CP006019.1"/>
</dbReference>
<keyword evidence="2 5" id="KW-0812">Transmembrane</keyword>
<dbReference type="EMBL" id="CP006019">
    <property type="protein sequence ID" value="AIF68857.1"/>
    <property type="molecule type" value="Genomic_DNA"/>
</dbReference>
<dbReference type="PANTHER" id="PTHR34583">
    <property type="entry name" value="ANTIPORTER SUBUNIT MNHC2-RELATED"/>
    <property type="match status" value="1"/>
</dbReference>
<evidence type="ECO:0000313" key="7">
    <source>
        <dbReference type="Proteomes" id="UP000027981"/>
    </source>
</evidence>
<feature type="transmembrane region" description="Helical" evidence="5">
    <location>
        <begin position="29"/>
        <end position="49"/>
    </location>
</feature>
<dbReference type="KEGG" id="ppac:PAP_02125"/>
<dbReference type="eggNOG" id="arCOG03072">
    <property type="taxonomic scope" value="Archaea"/>
</dbReference>
<evidence type="ECO:0000256" key="5">
    <source>
        <dbReference type="SAM" id="Phobius"/>
    </source>
</evidence>
<evidence type="ECO:0000256" key="4">
    <source>
        <dbReference type="ARBA" id="ARBA00023136"/>
    </source>
</evidence>
<dbReference type="Proteomes" id="UP000027981">
    <property type="component" value="Chromosome"/>
</dbReference>
<name>A0A075LSC5_9EURY</name>
<reference evidence="6 7" key="2">
    <citation type="journal article" date="2015" name="Genome Announc.">
        <title>Complete Genome Sequence of Hyperthermophilic Piezophilic Archaeon Palaeococcus pacificus DY20341T, Isolated from Deep-Sea Hydrothermal Sediments.</title>
        <authorList>
            <person name="Zeng X."/>
            <person name="Jebbar M."/>
            <person name="Shao Z."/>
        </authorList>
    </citation>
    <scope>NUCLEOTIDE SEQUENCE [LARGE SCALE GENOMIC DNA]</scope>
    <source>
        <strain evidence="6 7">DY20341</strain>
    </source>
</reference>
<proteinExistence type="predicted"/>
<dbReference type="Gene3D" id="1.10.287.3510">
    <property type="match status" value="1"/>
</dbReference>
<organism evidence="6 7">
    <name type="scientific">Palaeococcus pacificus DY20341</name>
    <dbReference type="NCBI Taxonomy" id="1343739"/>
    <lineage>
        <taxon>Archaea</taxon>
        <taxon>Methanobacteriati</taxon>
        <taxon>Methanobacteriota</taxon>
        <taxon>Thermococci</taxon>
        <taxon>Thermococcales</taxon>
        <taxon>Thermococcaceae</taxon>
        <taxon>Palaeococcus</taxon>
    </lineage>
</organism>
<dbReference type="STRING" id="1343739.PAP_02125"/>
<accession>A0A075LSC5</accession>